<dbReference type="RefSeq" id="WP_138645333.1">
    <property type="nucleotide sequence ID" value="NZ_VCKW01000052.1"/>
</dbReference>
<evidence type="ECO:0008006" key="5">
    <source>
        <dbReference type="Google" id="ProtNLM"/>
    </source>
</evidence>
<organism evidence="3 4">
    <name type="scientific">Actinomadura soli</name>
    <dbReference type="NCBI Taxonomy" id="2508997"/>
    <lineage>
        <taxon>Bacteria</taxon>
        <taxon>Bacillati</taxon>
        <taxon>Actinomycetota</taxon>
        <taxon>Actinomycetes</taxon>
        <taxon>Streptosporangiales</taxon>
        <taxon>Thermomonosporaceae</taxon>
        <taxon>Actinomadura</taxon>
    </lineage>
</organism>
<protein>
    <recommendedName>
        <fullName evidence="5">Lipopolysaccharide assembly protein A domain-containing protein</fullName>
    </recommendedName>
</protein>
<evidence type="ECO:0000256" key="2">
    <source>
        <dbReference type="SAM" id="Phobius"/>
    </source>
</evidence>
<keyword evidence="2" id="KW-1133">Transmembrane helix</keyword>
<evidence type="ECO:0000313" key="4">
    <source>
        <dbReference type="Proteomes" id="UP000309174"/>
    </source>
</evidence>
<keyword evidence="4" id="KW-1185">Reference proteome</keyword>
<sequence>MPTSHTPRVNGRARLTGQTGSVSQLRPPGRRAPDRHKALPEPRTLTVARTSVVWPGLWAVAVLLIVFMVFVVSNTGDVRISFTGMSGVLPMAVVLMAAMGTGIAVTLILGTARATQLRPLTRKRLR</sequence>
<proteinExistence type="predicted"/>
<reference evidence="3 4" key="1">
    <citation type="submission" date="2019-05" db="EMBL/GenBank/DDBJ databases">
        <title>Draft genome sequence of Actinomadura sp. 14C53.</title>
        <authorList>
            <person name="Saricaoglu S."/>
            <person name="Isik K."/>
        </authorList>
    </citation>
    <scope>NUCLEOTIDE SEQUENCE [LARGE SCALE GENOMIC DNA]</scope>
    <source>
        <strain evidence="3 4">14C53</strain>
    </source>
</reference>
<feature type="region of interest" description="Disordered" evidence="1">
    <location>
        <begin position="1"/>
        <end position="39"/>
    </location>
</feature>
<feature type="transmembrane region" description="Helical" evidence="2">
    <location>
        <begin position="52"/>
        <end position="72"/>
    </location>
</feature>
<dbReference type="Proteomes" id="UP000309174">
    <property type="component" value="Unassembled WGS sequence"/>
</dbReference>
<comment type="caution">
    <text evidence="3">The sequence shown here is derived from an EMBL/GenBank/DDBJ whole genome shotgun (WGS) entry which is preliminary data.</text>
</comment>
<evidence type="ECO:0000313" key="3">
    <source>
        <dbReference type="EMBL" id="TMR02263.1"/>
    </source>
</evidence>
<gene>
    <name evidence="3" type="ORF">ETD83_12885</name>
</gene>
<dbReference type="AlphaFoldDB" id="A0A5C4JDX4"/>
<keyword evidence="2" id="KW-0472">Membrane</keyword>
<feature type="transmembrane region" description="Helical" evidence="2">
    <location>
        <begin position="92"/>
        <end position="114"/>
    </location>
</feature>
<dbReference type="OrthoDB" id="3482613at2"/>
<accession>A0A5C4JDX4</accession>
<keyword evidence="2" id="KW-0812">Transmembrane</keyword>
<evidence type="ECO:0000256" key="1">
    <source>
        <dbReference type="SAM" id="MobiDB-lite"/>
    </source>
</evidence>
<dbReference type="EMBL" id="VCKW01000052">
    <property type="protein sequence ID" value="TMR02263.1"/>
    <property type="molecule type" value="Genomic_DNA"/>
</dbReference>
<name>A0A5C4JDX4_9ACTN</name>